<protein>
    <submittedName>
        <fullName evidence="3">Putative amidase</fullName>
    </submittedName>
</protein>
<feature type="transmembrane region" description="Helical" evidence="1">
    <location>
        <begin position="97"/>
        <end position="123"/>
    </location>
</feature>
<sequence length="288" mass="32116">MGVHRGNVQLLPYGFAGIMEKSGENSCGDLSFIKNIGGFDFGEGIRFEPSKFLLKFQRQADEMNLFCFKATTPVWMQKAPACFGQYFYFSFSGSEKFALLMDTMAMTMAFKMLSLLLLCGFFFSNSFVIEEANIKDIQWAFSQNKLTSRQLVDFYLHQIEALNPKLRSVIEVNPDAREQADKADAEIKSKKELGELHGVPVLLKDSINTKDKLNTTAGSYALLGAKVGGDAVVVERLRKAGAVILGKASMSEWYQFRSLKTRNGWCPRSGQGVVSLIAFLLPIFGFVI</sequence>
<dbReference type="InterPro" id="IPR036928">
    <property type="entry name" value="AS_sf"/>
</dbReference>
<dbReference type="Proteomes" id="UP000288805">
    <property type="component" value="Unassembled WGS sequence"/>
</dbReference>
<gene>
    <name evidence="3" type="primary">ARB_02965_1</name>
    <name evidence="3" type="ORF">CK203_075517</name>
</gene>
<reference evidence="3 4" key="1">
    <citation type="journal article" date="2018" name="PLoS Genet.">
        <title>Population sequencing reveals clonal diversity and ancestral inbreeding in the grapevine cultivar Chardonnay.</title>
        <authorList>
            <person name="Roach M.J."/>
            <person name="Johnson D.L."/>
            <person name="Bohlmann J."/>
            <person name="van Vuuren H.J."/>
            <person name="Jones S.J."/>
            <person name="Pretorius I.S."/>
            <person name="Schmidt S.A."/>
            <person name="Borneman A.R."/>
        </authorList>
    </citation>
    <scope>NUCLEOTIDE SEQUENCE [LARGE SCALE GENOMIC DNA]</scope>
    <source>
        <strain evidence="4">cv. Chardonnay</strain>
        <tissue evidence="3">Leaf</tissue>
    </source>
</reference>
<evidence type="ECO:0000259" key="2">
    <source>
        <dbReference type="Pfam" id="PF01425"/>
    </source>
</evidence>
<comment type="caution">
    <text evidence="3">The sequence shown here is derived from an EMBL/GenBank/DDBJ whole genome shotgun (WGS) entry which is preliminary data.</text>
</comment>
<dbReference type="PANTHER" id="PTHR42678:SF25">
    <property type="entry name" value="AMIDASE C869.01"/>
    <property type="match status" value="1"/>
</dbReference>
<dbReference type="Pfam" id="PF01425">
    <property type="entry name" value="Amidase"/>
    <property type="match status" value="1"/>
</dbReference>
<dbReference type="AlphaFoldDB" id="A0A438DSR5"/>
<dbReference type="SUPFAM" id="SSF75304">
    <property type="entry name" value="Amidase signature (AS) enzymes"/>
    <property type="match status" value="1"/>
</dbReference>
<keyword evidence="1" id="KW-0472">Membrane</keyword>
<evidence type="ECO:0000256" key="1">
    <source>
        <dbReference type="SAM" id="Phobius"/>
    </source>
</evidence>
<dbReference type="InterPro" id="IPR023631">
    <property type="entry name" value="Amidase_dom"/>
</dbReference>
<proteinExistence type="predicted"/>
<keyword evidence="1" id="KW-1133">Transmembrane helix</keyword>
<organism evidence="3 4">
    <name type="scientific">Vitis vinifera</name>
    <name type="common">Grape</name>
    <dbReference type="NCBI Taxonomy" id="29760"/>
    <lineage>
        <taxon>Eukaryota</taxon>
        <taxon>Viridiplantae</taxon>
        <taxon>Streptophyta</taxon>
        <taxon>Embryophyta</taxon>
        <taxon>Tracheophyta</taxon>
        <taxon>Spermatophyta</taxon>
        <taxon>Magnoliopsida</taxon>
        <taxon>eudicotyledons</taxon>
        <taxon>Gunneridae</taxon>
        <taxon>Pentapetalae</taxon>
        <taxon>rosids</taxon>
        <taxon>Vitales</taxon>
        <taxon>Vitaceae</taxon>
        <taxon>Viteae</taxon>
        <taxon>Vitis</taxon>
    </lineage>
</organism>
<accession>A0A438DSR5</accession>
<keyword evidence="1" id="KW-0812">Transmembrane</keyword>
<dbReference type="PANTHER" id="PTHR42678">
    <property type="entry name" value="AMIDASE"/>
    <property type="match status" value="1"/>
</dbReference>
<dbReference type="EMBL" id="QGNW01001504">
    <property type="protein sequence ID" value="RVW38547.1"/>
    <property type="molecule type" value="Genomic_DNA"/>
</dbReference>
<evidence type="ECO:0000313" key="3">
    <source>
        <dbReference type="EMBL" id="RVW38547.1"/>
    </source>
</evidence>
<feature type="domain" description="Amidase" evidence="2">
    <location>
        <begin position="151"/>
        <end position="258"/>
    </location>
</feature>
<name>A0A438DSR5_VITVI</name>
<evidence type="ECO:0000313" key="4">
    <source>
        <dbReference type="Proteomes" id="UP000288805"/>
    </source>
</evidence>
<dbReference type="Gene3D" id="3.90.1300.10">
    <property type="entry name" value="Amidase signature (AS) domain"/>
    <property type="match status" value="1"/>
</dbReference>